<dbReference type="Proteomes" id="UP000235392">
    <property type="component" value="Unassembled WGS sequence"/>
</dbReference>
<evidence type="ECO:0000313" key="3">
    <source>
        <dbReference type="EMBL" id="PLW35748.1"/>
    </source>
</evidence>
<dbReference type="EMBL" id="PGCJ01000255">
    <property type="protein sequence ID" value="PLW35561.1"/>
    <property type="molecule type" value="Genomic_DNA"/>
</dbReference>
<dbReference type="Proteomes" id="UP000235388">
    <property type="component" value="Unassembled WGS sequence"/>
</dbReference>
<evidence type="ECO:0000313" key="2">
    <source>
        <dbReference type="EMBL" id="PLW35561.1"/>
    </source>
</evidence>
<sequence length="281" mass="29668">MTWPLMLGCLGRHSQQQVYVHNAWLSAIPEVVSTPVALQLPKQSAAALPAPGPEEQPAAQVFPSEALLAPNTSTVALNLAPTSGQSSHSLLHRTNRNCPTIEPPTQPEAETVEAAVVPELPKAAPTGSIDKIAVQVVQEASVPKPLTPSTLAGVPEAMENQEVVTNREPKPVKKVMAASVRSKRSISSDALAVVATPLEFNTSTVAPQQALQKSQTAKVKDVKQQIKKKLFGLPPLKSFGSSNSLDGKSTDNLGNAAAAKPKKMPRLALAGRFKNVTGQTR</sequence>
<evidence type="ECO:0000256" key="1">
    <source>
        <dbReference type="SAM" id="MobiDB-lite"/>
    </source>
</evidence>
<name>A0A2N5UCY1_9BASI</name>
<protein>
    <submittedName>
        <fullName evidence="2">Uncharacterized protein</fullName>
    </submittedName>
</protein>
<gene>
    <name evidence="2" type="ORF">PCANC_22827</name>
    <name evidence="3" type="ORF">PCASD_20654</name>
</gene>
<keyword evidence="4" id="KW-1185">Reference proteome</keyword>
<dbReference type="EMBL" id="PGCI01000172">
    <property type="protein sequence ID" value="PLW35748.1"/>
    <property type="molecule type" value="Genomic_DNA"/>
</dbReference>
<accession>A0A2N5UCY1</accession>
<organism evidence="2 4">
    <name type="scientific">Puccinia coronata f. sp. avenae</name>
    <dbReference type="NCBI Taxonomy" id="200324"/>
    <lineage>
        <taxon>Eukaryota</taxon>
        <taxon>Fungi</taxon>
        <taxon>Dikarya</taxon>
        <taxon>Basidiomycota</taxon>
        <taxon>Pucciniomycotina</taxon>
        <taxon>Pucciniomycetes</taxon>
        <taxon>Pucciniales</taxon>
        <taxon>Pucciniaceae</taxon>
        <taxon>Puccinia</taxon>
    </lineage>
</organism>
<reference evidence="4 5" key="1">
    <citation type="submission" date="2017-11" db="EMBL/GenBank/DDBJ databases">
        <title>De novo assembly and phasing of dikaryotic genomes from two isolates of Puccinia coronata f. sp. avenae, the causal agent of oat crown rust.</title>
        <authorList>
            <person name="Miller M.E."/>
            <person name="Zhang Y."/>
            <person name="Omidvar V."/>
            <person name="Sperschneider J."/>
            <person name="Schwessinger B."/>
            <person name="Raley C."/>
            <person name="Palmer J.M."/>
            <person name="Garnica D."/>
            <person name="Upadhyaya N."/>
            <person name="Rathjen J."/>
            <person name="Taylor J.M."/>
            <person name="Park R.F."/>
            <person name="Dodds P.N."/>
            <person name="Hirsch C.D."/>
            <person name="Kianian S.F."/>
            <person name="Figueroa M."/>
        </authorList>
    </citation>
    <scope>NUCLEOTIDE SEQUENCE [LARGE SCALE GENOMIC DNA]</scope>
    <source>
        <strain evidence="2">12NC29</strain>
        <strain evidence="3">12SD80</strain>
    </source>
</reference>
<proteinExistence type="predicted"/>
<dbReference type="AlphaFoldDB" id="A0A2N5UCY1"/>
<evidence type="ECO:0000313" key="4">
    <source>
        <dbReference type="Proteomes" id="UP000235388"/>
    </source>
</evidence>
<evidence type="ECO:0000313" key="5">
    <source>
        <dbReference type="Proteomes" id="UP000235392"/>
    </source>
</evidence>
<comment type="caution">
    <text evidence="2">The sequence shown here is derived from an EMBL/GenBank/DDBJ whole genome shotgun (WGS) entry which is preliminary data.</text>
</comment>
<feature type="region of interest" description="Disordered" evidence="1">
    <location>
        <begin position="234"/>
        <end position="281"/>
    </location>
</feature>
<feature type="compositionally biased region" description="Polar residues" evidence="1">
    <location>
        <begin position="239"/>
        <end position="253"/>
    </location>
</feature>